<evidence type="ECO:0008006" key="5">
    <source>
        <dbReference type="Google" id="ProtNLM"/>
    </source>
</evidence>
<feature type="chain" id="PRO_5038649740" description="Zinc ribbon domain-containing protein" evidence="2">
    <location>
        <begin position="28"/>
        <end position="126"/>
    </location>
</feature>
<organism evidence="3 4">
    <name type="scientific">Candidatus Methylophosphatis roskildensis</name>
    <dbReference type="NCBI Taxonomy" id="2899263"/>
    <lineage>
        <taxon>Bacteria</taxon>
        <taxon>Pseudomonadati</taxon>
        <taxon>Pseudomonadota</taxon>
        <taxon>Betaproteobacteria</taxon>
        <taxon>Nitrosomonadales</taxon>
        <taxon>Sterolibacteriaceae</taxon>
        <taxon>Candidatus Methylophosphatis</taxon>
    </lineage>
</organism>
<dbReference type="Proteomes" id="UP000807785">
    <property type="component" value="Unassembled WGS sequence"/>
</dbReference>
<reference evidence="4" key="1">
    <citation type="journal article" date="2021" name="Nat. Commun.">
        <title>Connecting structure to function with the recovery of over 1000 high-quality metagenome-assembled genomes from activated sludge using long-read sequencing.</title>
        <authorList>
            <person name="Singleton C.M."/>
            <person name="Petriglieri F."/>
            <person name="Kristensen J.M."/>
            <person name="Kirkegaard R.H."/>
            <person name="Michaelsen T.Y."/>
            <person name="Andersen M.H."/>
            <person name="Kondrotaite Z."/>
            <person name="Karst S.M."/>
            <person name="Dueholm M.S."/>
            <person name="Nielsen P.H."/>
            <person name="Albertsen M."/>
        </authorList>
    </citation>
    <scope>NUCLEOTIDE SEQUENCE [LARGE SCALE GENOMIC DNA]</scope>
</reference>
<feature type="signal peptide" evidence="2">
    <location>
        <begin position="1"/>
        <end position="27"/>
    </location>
</feature>
<dbReference type="AlphaFoldDB" id="A0A9D7DWS2"/>
<evidence type="ECO:0000313" key="4">
    <source>
        <dbReference type="Proteomes" id="UP000807785"/>
    </source>
</evidence>
<name>A0A9D7DWS2_9PROT</name>
<keyword evidence="2" id="KW-0732">Signal</keyword>
<sequence>MVNPLLPRLLISLAIAGVAAFSAWRSAQDMSARAGGGSRFRPRRGKSARHSLGDDAPVMVDRQAIARTRDALSGATLDPDAEIFRCADCQSFYTAASVRALAQENGARCINCGSTDRVPVQVVARQ</sequence>
<comment type="caution">
    <text evidence="3">The sequence shown here is derived from an EMBL/GenBank/DDBJ whole genome shotgun (WGS) entry which is preliminary data.</text>
</comment>
<gene>
    <name evidence="3" type="ORF">IPH26_04690</name>
</gene>
<proteinExistence type="predicted"/>
<evidence type="ECO:0000256" key="1">
    <source>
        <dbReference type="SAM" id="MobiDB-lite"/>
    </source>
</evidence>
<evidence type="ECO:0000313" key="3">
    <source>
        <dbReference type="EMBL" id="MBK6972268.1"/>
    </source>
</evidence>
<accession>A0A9D7DWS2</accession>
<dbReference type="EMBL" id="JADJEV010000002">
    <property type="protein sequence ID" value="MBK6972268.1"/>
    <property type="molecule type" value="Genomic_DNA"/>
</dbReference>
<feature type="region of interest" description="Disordered" evidence="1">
    <location>
        <begin position="32"/>
        <end position="53"/>
    </location>
</feature>
<protein>
    <recommendedName>
        <fullName evidence="5">Zinc ribbon domain-containing protein</fullName>
    </recommendedName>
</protein>
<evidence type="ECO:0000256" key="2">
    <source>
        <dbReference type="SAM" id="SignalP"/>
    </source>
</evidence>
<feature type="compositionally biased region" description="Basic residues" evidence="1">
    <location>
        <begin position="40"/>
        <end position="49"/>
    </location>
</feature>